<dbReference type="PRINTS" id="PR00038">
    <property type="entry name" value="HTHLUXR"/>
</dbReference>
<organism evidence="5 6">
    <name type="scientific">Arthrobacter ramosus</name>
    <dbReference type="NCBI Taxonomy" id="1672"/>
    <lineage>
        <taxon>Bacteria</taxon>
        <taxon>Bacillati</taxon>
        <taxon>Actinomycetota</taxon>
        <taxon>Actinomycetes</taxon>
        <taxon>Micrococcales</taxon>
        <taxon>Micrococcaceae</taxon>
        <taxon>Arthrobacter</taxon>
    </lineage>
</organism>
<dbReference type="CDD" id="cd06170">
    <property type="entry name" value="LuxR_C_like"/>
    <property type="match status" value="1"/>
</dbReference>
<dbReference type="InterPro" id="IPR036388">
    <property type="entry name" value="WH-like_DNA-bd_sf"/>
</dbReference>
<dbReference type="SUPFAM" id="SSF48452">
    <property type="entry name" value="TPR-like"/>
    <property type="match status" value="1"/>
</dbReference>
<evidence type="ECO:0000313" key="6">
    <source>
        <dbReference type="Proteomes" id="UP001589702"/>
    </source>
</evidence>
<dbReference type="Pfam" id="PF00196">
    <property type="entry name" value="GerE"/>
    <property type="match status" value="1"/>
</dbReference>
<dbReference type="InterPro" id="IPR000792">
    <property type="entry name" value="Tscrpt_reg_LuxR_C"/>
</dbReference>
<dbReference type="PANTHER" id="PTHR44688">
    <property type="entry name" value="DNA-BINDING TRANSCRIPTIONAL ACTIVATOR DEVR_DOSR"/>
    <property type="match status" value="1"/>
</dbReference>
<evidence type="ECO:0000256" key="2">
    <source>
        <dbReference type="ARBA" id="ARBA00023125"/>
    </source>
</evidence>
<dbReference type="SUPFAM" id="SSF46894">
    <property type="entry name" value="C-terminal effector domain of the bipartite response regulators"/>
    <property type="match status" value="1"/>
</dbReference>
<dbReference type="PROSITE" id="PS50043">
    <property type="entry name" value="HTH_LUXR_2"/>
    <property type="match status" value="1"/>
</dbReference>
<gene>
    <name evidence="5" type="ORF">ACFFP1_23085</name>
</gene>
<keyword evidence="2" id="KW-0238">DNA-binding</keyword>
<feature type="domain" description="HTH luxR-type" evidence="4">
    <location>
        <begin position="814"/>
        <end position="879"/>
    </location>
</feature>
<comment type="caution">
    <text evidence="5">The sequence shown here is derived from an EMBL/GenBank/DDBJ whole genome shotgun (WGS) entry which is preliminary data.</text>
</comment>
<keyword evidence="3" id="KW-0804">Transcription</keyword>
<sequence length="895" mass="97287">MGKTTWCLQLMDALRRANVVACSADTFESTLPLSFVDKLLVALGHREADPLSDPVIAARQLLSALASRPKNISCIVMDNAQWIDERSAKALRFVLQRLADDRITVVLAGVSGPGTAAIDRMVCDDLSWGFVKRVTLEPLSPEQVQDYVARVWDRTMSARTAERLRGSTGGTPLLINAAMEHAAGPEYSAQNPWPDAVPYIAPGNNPFAAMLDALELGPARSVVEFVCVSRDPIEQERVLRIGDALNEPTDVAAALASGLVRGTRIGQTVQLRPFHDLLAVGVRDNLKSHRLSCIHRAIAGEIDDPRLALQHRLLVQEPGTAELFAEVTSGVDQALADGQPELALQYLRSAMHRFSGSRRDDCIIEACLVASVHHCIAEVMDLLPQVQSMRPGAVRDFALLQLLQMRPDLDRVGQFAEELITKELNHPDEALLRAHISLAIVVSRMVSDDKSSTAVAVAQAHRYLEHLSQTKGAVHDPRLRHLPSGTELGLQFDGFNLIGASGTQDPDLISKAFASLSALIAGANDSPALADALTCRAGFLSVTGGIEQATVDLERAMEVSASTGAGLAIGHTRVVLAYCYFLLGRVQEMLTVIRTAQLLSLDVSDVSSRPLVFSMSAVLEAVQGRSETYEAALRRAEEVRISEYDTFGVELSSLARLERARSLGEWQQQLDASEAITLATPSTHSYRIDALAGLGRAEEADTLLQACKDMNGRGWWPVYGSLDWLEGRVSEAYGLSSQAAKYYRLAAKESRFPLSQGIAHLDLGRLLISLGNTKAGATALRGAVRIFLALGAAPYLSRAMKLLDGLSDRPANPYLHAFESLTGREREIAFYAERGMTNKQIAAQLFVSPATVNFHIRNVLAKLGLRSRRELGQLFTAGFEGSAPSQARTRPRHPF</sequence>
<protein>
    <submittedName>
        <fullName evidence="5">LuxR C-terminal-related transcriptional regulator</fullName>
    </submittedName>
</protein>
<keyword evidence="6" id="KW-1185">Reference proteome</keyword>
<keyword evidence="1" id="KW-0805">Transcription regulation</keyword>
<evidence type="ECO:0000256" key="1">
    <source>
        <dbReference type="ARBA" id="ARBA00023015"/>
    </source>
</evidence>
<reference evidence="5 6" key="1">
    <citation type="submission" date="2024-09" db="EMBL/GenBank/DDBJ databases">
        <authorList>
            <person name="Sun Q."/>
            <person name="Mori K."/>
        </authorList>
    </citation>
    <scope>NUCLEOTIDE SEQUENCE [LARGE SCALE GENOMIC DNA]</scope>
    <source>
        <strain evidence="5 6">JCM 1334</strain>
    </source>
</reference>
<name>A0ABV5Y5T6_ARTRM</name>
<dbReference type="InterPro" id="IPR049945">
    <property type="entry name" value="AAA_22"/>
</dbReference>
<dbReference type="RefSeq" id="WP_308193817.1">
    <property type="nucleotide sequence ID" value="NZ_BAAAWN010000001.1"/>
</dbReference>
<dbReference type="EMBL" id="JBHMBC010000040">
    <property type="protein sequence ID" value="MFB9822362.1"/>
    <property type="molecule type" value="Genomic_DNA"/>
</dbReference>
<dbReference type="InterPro" id="IPR011990">
    <property type="entry name" value="TPR-like_helical_dom_sf"/>
</dbReference>
<dbReference type="Gene3D" id="1.10.10.10">
    <property type="entry name" value="Winged helix-like DNA-binding domain superfamily/Winged helix DNA-binding domain"/>
    <property type="match status" value="1"/>
</dbReference>
<dbReference type="SMART" id="SM00421">
    <property type="entry name" value="HTH_LUXR"/>
    <property type="match status" value="1"/>
</dbReference>
<dbReference type="Gene3D" id="1.25.40.10">
    <property type="entry name" value="Tetratricopeptide repeat domain"/>
    <property type="match status" value="1"/>
</dbReference>
<evidence type="ECO:0000259" key="4">
    <source>
        <dbReference type="PROSITE" id="PS50043"/>
    </source>
</evidence>
<proteinExistence type="predicted"/>
<evidence type="ECO:0000313" key="5">
    <source>
        <dbReference type="EMBL" id="MFB9822362.1"/>
    </source>
</evidence>
<dbReference type="Proteomes" id="UP001589702">
    <property type="component" value="Unassembled WGS sequence"/>
</dbReference>
<accession>A0ABV5Y5T6</accession>
<evidence type="ECO:0000256" key="3">
    <source>
        <dbReference type="ARBA" id="ARBA00023163"/>
    </source>
</evidence>
<dbReference type="Pfam" id="PF13401">
    <property type="entry name" value="AAA_22"/>
    <property type="match status" value="1"/>
</dbReference>
<dbReference type="PROSITE" id="PS00622">
    <property type="entry name" value="HTH_LUXR_1"/>
    <property type="match status" value="1"/>
</dbReference>
<dbReference type="PANTHER" id="PTHR44688:SF16">
    <property type="entry name" value="DNA-BINDING TRANSCRIPTIONAL ACTIVATOR DEVR_DOSR"/>
    <property type="match status" value="1"/>
</dbReference>
<dbReference type="InterPro" id="IPR016032">
    <property type="entry name" value="Sig_transdc_resp-reg_C-effctor"/>
</dbReference>